<keyword evidence="5" id="KW-1185">Reference proteome</keyword>
<feature type="region of interest" description="Disordered" evidence="2">
    <location>
        <begin position="1"/>
        <end position="79"/>
    </location>
</feature>
<dbReference type="InterPro" id="IPR024586">
    <property type="entry name" value="DnaJ-like_C11_C"/>
</dbReference>
<proteinExistence type="predicted"/>
<evidence type="ECO:0000313" key="5">
    <source>
        <dbReference type="Proteomes" id="UP000316726"/>
    </source>
</evidence>
<reference evidence="4 5" key="1">
    <citation type="submission" date="2018-07" db="EMBL/GenBank/DDBJ databases">
        <title>The complete nuclear genome of the prasinophyte Chloropicon primus (CCMP1205).</title>
        <authorList>
            <person name="Pombert J.-F."/>
            <person name="Otis C."/>
            <person name="Turmel M."/>
            <person name="Lemieux C."/>
        </authorList>
    </citation>
    <scope>NUCLEOTIDE SEQUENCE [LARGE SCALE GENOMIC DNA]</scope>
    <source>
        <strain evidence="4 5">CCMP1205</strain>
    </source>
</reference>
<dbReference type="SMART" id="SM00271">
    <property type="entry name" value="DnaJ"/>
    <property type="match status" value="1"/>
</dbReference>
<dbReference type="Proteomes" id="UP000316726">
    <property type="component" value="Chromosome 11"/>
</dbReference>
<dbReference type="Pfam" id="PF00226">
    <property type="entry name" value="DnaJ"/>
    <property type="match status" value="1"/>
</dbReference>
<accession>A0A5B8MTQ8</accession>
<dbReference type="InterPro" id="IPR001623">
    <property type="entry name" value="DnaJ_domain"/>
</dbReference>
<dbReference type="OrthoDB" id="10250354at2759"/>
<keyword evidence="1" id="KW-0143">Chaperone</keyword>
<dbReference type="GO" id="GO:0005739">
    <property type="term" value="C:mitochondrion"/>
    <property type="evidence" value="ECO:0007669"/>
    <property type="project" value="GOC"/>
</dbReference>
<feature type="compositionally biased region" description="Basic and acidic residues" evidence="2">
    <location>
        <begin position="104"/>
        <end position="117"/>
    </location>
</feature>
<sequence>MAVEEHLDNNNNNKEEEEEEEEEEERNSRGHRANTNTKGKKQDEEERKREEEEEEERERERNPAHDTLGYYAKLNLSPDCTEEQVKQQYRRLVRFYHPDKVEQLKKELDAKGKGREEWGDEEQEEEEEEGEIKEGKRDLLNEAASASFGKLQAAYETLSDPVARAIYDTYGGDGLAAGREIVQVDDNAPSSLRKVREEIEKTKLKEEILRDIRKNGMPEQYGRVRYSGLYHMSLAPSSRRRRAVSQDEGRGGGVGLASLLDLLEVGVISLNSNVTVQATDKDTLMFGGQIGQSMKQPSRGSNGSSSQGSLSVTMRREVSPVSTLELSAQCQLEPGTRSSFHSSVKSVRQLTKDDSASWEVACTSTPVGDESGVYDHELELEICSTRRLGEKTFGEFAWRFDPTRVESGMSLTFSKQAKMSASSFDIHAGKVMGFSGYSSRVVSLPLPGTRGEDGKKKRATFVGKASFKARTDALDLEVAASKKVPKTQLNLGWGAAISHRGLFWRLRANHLGQRFFIPICLTSSFTLPNICATFAVPPILAGLGRLAFSPLQKWYAAMQNESDAEESNKKLCEVFQIAASDCVLMVGPALRKRKASYNSGGLVIVQAIYGDVESFREEGNKQEEGGSREYRWLDVVIPLQFMCRNDKLVIHSGIRKHQLMGFCEPAAKDDEEDGHRLLVRYLYNSKFHECVVSDMGSLNLPYEGHAMQDGGDLEASLKARSEELEEETAEDLIKALIKKE</sequence>
<evidence type="ECO:0000256" key="2">
    <source>
        <dbReference type="SAM" id="MobiDB-lite"/>
    </source>
</evidence>
<dbReference type="AlphaFoldDB" id="A0A5B8MTQ8"/>
<feature type="compositionally biased region" description="Basic and acidic residues" evidence="2">
    <location>
        <begin position="40"/>
        <end position="50"/>
    </location>
</feature>
<dbReference type="SUPFAM" id="SSF46565">
    <property type="entry name" value="Chaperone J-domain"/>
    <property type="match status" value="1"/>
</dbReference>
<dbReference type="CDD" id="cd06257">
    <property type="entry name" value="DnaJ"/>
    <property type="match status" value="1"/>
</dbReference>
<evidence type="ECO:0000313" key="4">
    <source>
        <dbReference type="EMBL" id="QDZ23949.1"/>
    </source>
</evidence>
<feature type="compositionally biased region" description="Acidic residues" evidence="2">
    <location>
        <begin position="118"/>
        <end position="131"/>
    </location>
</feature>
<feature type="region of interest" description="Disordered" evidence="2">
    <location>
        <begin position="104"/>
        <end position="136"/>
    </location>
</feature>
<dbReference type="EMBL" id="CP031044">
    <property type="protein sequence ID" value="QDZ23949.1"/>
    <property type="molecule type" value="Genomic_DNA"/>
</dbReference>
<dbReference type="PRINTS" id="PR00625">
    <property type="entry name" value="JDOMAIN"/>
</dbReference>
<protein>
    <submittedName>
        <fullName evidence="4">DnaJ domain-containing protein</fullName>
    </submittedName>
</protein>
<dbReference type="Pfam" id="PF11875">
    <property type="entry name" value="DnaJ-like_C11_C"/>
    <property type="match status" value="1"/>
</dbReference>
<dbReference type="Gene3D" id="1.10.287.110">
    <property type="entry name" value="DnaJ domain"/>
    <property type="match status" value="1"/>
</dbReference>
<evidence type="ECO:0000256" key="1">
    <source>
        <dbReference type="ARBA" id="ARBA00023186"/>
    </source>
</evidence>
<dbReference type="PROSITE" id="PS50076">
    <property type="entry name" value="DNAJ_2"/>
    <property type="match status" value="1"/>
</dbReference>
<feature type="compositionally biased region" description="Low complexity" evidence="2">
    <location>
        <begin position="298"/>
        <end position="311"/>
    </location>
</feature>
<evidence type="ECO:0000259" key="3">
    <source>
        <dbReference type="PROSITE" id="PS50076"/>
    </source>
</evidence>
<dbReference type="PANTHER" id="PTHR44157">
    <property type="entry name" value="DNAJ HOMOLOG SUBFAMILY C MEMBER 11"/>
    <property type="match status" value="1"/>
</dbReference>
<dbReference type="PANTHER" id="PTHR44157:SF1">
    <property type="entry name" value="DNAJ HOMOLOG SUBFAMILY C MEMBER 11"/>
    <property type="match status" value="1"/>
</dbReference>
<feature type="domain" description="J" evidence="3">
    <location>
        <begin position="69"/>
        <end position="171"/>
    </location>
</feature>
<organism evidence="4 5">
    <name type="scientific">Chloropicon primus</name>
    <dbReference type="NCBI Taxonomy" id="1764295"/>
    <lineage>
        <taxon>Eukaryota</taxon>
        <taxon>Viridiplantae</taxon>
        <taxon>Chlorophyta</taxon>
        <taxon>Chloropicophyceae</taxon>
        <taxon>Chloropicales</taxon>
        <taxon>Chloropicaceae</taxon>
        <taxon>Chloropicon</taxon>
    </lineage>
</organism>
<feature type="region of interest" description="Disordered" evidence="2">
    <location>
        <begin position="289"/>
        <end position="313"/>
    </location>
</feature>
<dbReference type="STRING" id="1764295.A0A5B8MTQ8"/>
<gene>
    <name evidence="4" type="ORF">A3770_11p64670</name>
</gene>
<dbReference type="InterPro" id="IPR052243">
    <property type="entry name" value="Mito_inner_membrane_organizer"/>
</dbReference>
<dbReference type="GO" id="GO:0042407">
    <property type="term" value="P:cristae formation"/>
    <property type="evidence" value="ECO:0007669"/>
    <property type="project" value="TreeGrafter"/>
</dbReference>
<dbReference type="InterPro" id="IPR036869">
    <property type="entry name" value="J_dom_sf"/>
</dbReference>
<feature type="compositionally biased region" description="Acidic residues" evidence="2">
    <location>
        <begin position="15"/>
        <end position="25"/>
    </location>
</feature>
<name>A0A5B8MTQ8_9CHLO</name>